<evidence type="ECO:0000313" key="8">
    <source>
        <dbReference type="EMBL" id="KAJ2807264.1"/>
    </source>
</evidence>
<evidence type="ECO:0000256" key="5">
    <source>
        <dbReference type="SAM" id="MobiDB-lite"/>
    </source>
</evidence>
<keyword evidence="3" id="KW-0131">Cell cycle</keyword>
<dbReference type="InterPro" id="IPR013763">
    <property type="entry name" value="Cyclin-like_dom"/>
</dbReference>
<feature type="compositionally biased region" description="Low complexity" evidence="5">
    <location>
        <begin position="118"/>
        <end position="130"/>
    </location>
</feature>
<dbReference type="Gene3D" id="1.10.472.10">
    <property type="entry name" value="Cyclin-like"/>
    <property type="match status" value="2"/>
</dbReference>
<evidence type="ECO:0000256" key="4">
    <source>
        <dbReference type="RuleBase" id="RU000383"/>
    </source>
</evidence>
<dbReference type="InterPro" id="IPR006671">
    <property type="entry name" value="Cyclin_N"/>
</dbReference>
<feature type="domain" description="Cyclin-like" evidence="6">
    <location>
        <begin position="286"/>
        <end position="370"/>
    </location>
</feature>
<protein>
    <submittedName>
        <fullName evidence="8">G2/mitotic-specific cyclin</fullName>
    </submittedName>
</protein>
<dbReference type="PIRSF" id="PIRSF001771">
    <property type="entry name" value="Cyclin_A_B_D_E"/>
    <property type="match status" value="1"/>
</dbReference>
<comment type="similarity">
    <text evidence="4">Belongs to the cyclin family.</text>
</comment>
<feature type="compositionally biased region" description="Polar residues" evidence="5">
    <location>
        <begin position="134"/>
        <end position="167"/>
    </location>
</feature>
<dbReference type="Pfam" id="PF00134">
    <property type="entry name" value="Cyclin_N"/>
    <property type="match status" value="1"/>
</dbReference>
<evidence type="ECO:0000259" key="7">
    <source>
        <dbReference type="SMART" id="SM01332"/>
    </source>
</evidence>
<keyword evidence="2 4" id="KW-0195">Cyclin</keyword>
<dbReference type="GO" id="GO:0016538">
    <property type="term" value="F:cyclin-dependent protein serine/threonine kinase regulator activity"/>
    <property type="evidence" value="ECO:0007669"/>
    <property type="project" value="InterPro"/>
</dbReference>
<dbReference type="InterPro" id="IPR004367">
    <property type="entry name" value="Cyclin_C-dom"/>
</dbReference>
<proteinExistence type="inferred from homology"/>
<dbReference type="GO" id="GO:0051301">
    <property type="term" value="P:cell division"/>
    <property type="evidence" value="ECO:0007669"/>
    <property type="project" value="UniProtKB-KW"/>
</dbReference>
<name>A0A9W8HXH3_9FUNG</name>
<evidence type="ECO:0000313" key="9">
    <source>
        <dbReference type="Proteomes" id="UP001140094"/>
    </source>
</evidence>
<feature type="domain" description="Cyclin C-terminal" evidence="7">
    <location>
        <begin position="379"/>
        <end position="493"/>
    </location>
</feature>
<dbReference type="FunFam" id="1.10.472.10:FF:000001">
    <property type="entry name" value="G2/mitotic-specific cyclin"/>
    <property type="match status" value="1"/>
</dbReference>
<evidence type="ECO:0000259" key="6">
    <source>
        <dbReference type="SMART" id="SM00385"/>
    </source>
</evidence>
<sequence>MATVAPRKPRIPLAAVDAVKTQVYRDPVKRSTRPRRAAAAAASTAIHTSLSATTTNARPLRILRSSSASNVAVSKTSVTEKHTGGDVLKPTQMAGRKRRANSAEPGPTRVVRARLSADEASANAAAPKPADTVRANNTAAKPSSAKSDTTVVESAENHIQSRSWTESQSACSVQSRADSLATAVEDVSKQPEVSQRKIAKPSRAFSSLRTLASSASFDLPPKAQDVPVKDWDDIDADDADDPLMVSEYISEIMEYMCELEKKSMPDEQYMGKQKELTWDMRRVLVNWLVQIHYQLRMLPETLFLAVNLVDRFLSLRQVSVAKLQLVGLTGLLVACKYEEMTTPHIQDFAYLAGNCYSVNEIMNAEVFMLRVLDFDLSYPSPLTFLRRVSKAEQYNMQTRTVAKYLMEICLVDHRLMSFKPSHIAAAGICLARRMLKAGAWDGNLRHFSGFSEADLQPCMALMLDHIMRPVDDDFVFKKYQHKRYLKASIFCREWVARHRHELQPVTPPIGAFSDTVKASDAAS</sequence>
<feature type="domain" description="Cyclin-like" evidence="6">
    <location>
        <begin position="383"/>
        <end position="464"/>
    </location>
</feature>
<accession>A0A9W8HXH3</accession>
<organism evidence="8 9">
    <name type="scientific">Coemansia guatemalensis</name>
    <dbReference type="NCBI Taxonomy" id="2761395"/>
    <lineage>
        <taxon>Eukaryota</taxon>
        <taxon>Fungi</taxon>
        <taxon>Fungi incertae sedis</taxon>
        <taxon>Zoopagomycota</taxon>
        <taxon>Kickxellomycotina</taxon>
        <taxon>Kickxellomycetes</taxon>
        <taxon>Kickxellales</taxon>
        <taxon>Kickxellaceae</taxon>
        <taxon>Coemansia</taxon>
    </lineage>
</organism>
<gene>
    <name evidence="8" type="primary">CLB2</name>
    <name evidence="8" type="ORF">H4R20_001352</name>
</gene>
<dbReference type="CDD" id="cd20512">
    <property type="entry name" value="CYCLIN_CLBs_yeast_rpt2"/>
    <property type="match status" value="1"/>
</dbReference>
<dbReference type="EMBL" id="JANBUO010000124">
    <property type="protein sequence ID" value="KAJ2807264.1"/>
    <property type="molecule type" value="Genomic_DNA"/>
</dbReference>
<dbReference type="InterPro" id="IPR048258">
    <property type="entry name" value="Cyclins_cyclin-box"/>
</dbReference>
<dbReference type="PROSITE" id="PS00292">
    <property type="entry name" value="CYCLINS"/>
    <property type="match status" value="1"/>
</dbReference>
<feature type="region of interest" description="Disordered" evidence="5">
    <location>
        <begin position="73"/>
        <end position="167"/>
    </location>
</feature>
<dbReference type="AlphaFoldDB" id="A0A9W8HXH3"/>
<dbReference type="Proteomes" id="UP001140094">
    <property type="component" value="Unassembled WGS sequence"/>
</dbReference>
<dbReference type="PANTHER" id="PTHR10177">
    <property type="entry name" value="CYCLINS"/>
    <property type="match status" value="1"/>
</dbReference>
<keyword evidence="9" id="KW-1185">Reference proteome</keyword>
<dbReference type="SMART" id="SM00385">
    <property type="entry name" value="CYCLIN"/>
    <property type="match status" value="2"/>
</dbReference>
<dbReference type="InterPro" id="IPR046965">
    <property type="entry name" value="Cyclin_A/B-like"/>
</dbReference>
<dbReference type="OrthoDB" id="5590282at2759"/>
<dbReference type="Pfam" id="PF02984">
    <property type="entry name" value="Cyclin_C"/>
    <property type="match status" value="1"/>
</dbReference>
<dbReference type="SUPFAM" id="SSF47954">
    <property type="entry name" value="Cyclin-like"/>
    <property type="match status" value="2"/>
</dbReference>
<dbReference type="InterPro" id="IPR039361">
    <property type="entry name" value="Cyclin"/>
</dbReference>
<keyword evidence="1" id="KW-0132">Cell division</keyword>
<dbReference type="InterPro" id="IPR036915">
    <property type="entry name" value="Cyclin-like_sf"/>
</dbReference>
<reference evidence="8" key="1">
    <citation type="submission" date="2022-07" db="EMBL/GenBank/DDBJ databases">
        <title>Phylogenomic reconstructions and comparative analyses of Kickxellomycotina fungi.</title>
        <authorList>
            <person name="Reynolds N.K."/>
            <person name="Stajich J.E."/>
            <person name="Barry K."/>
            <person name="Grigoriev I.V."/>
            <person name="Crous P."/>
            <person name="Smith M.E."/>
        </authorList>
    </citation>
    <scope>NUCLEOTIDE SEQUENCE</scope>
    <source>
        <strain evidence="8">NRRL 1565</strain>
    </source>
</reference>
<dbReference type="GO" id="GO:0044772">
    <property type="term" value="P:mitotic cell cycle phase transition"/>
    <property type="evidence" value="ECO:0007669"/>
    <property type="project" value="InterPro"/>
</dbReference>
<evidence type="ECO:0000256" key="3">
    <source>
        <dbReference type="ARBA" id="ARBA00023306"/>
    </source>
</evidence>
<dbReference type="SMART" id="SM01332">
    <property type="entry name" value="Cyclin_C"/>
    <property type="match status" value="1"/>
</dbReference>
<evidence type="ECO:0000256" key="1">
    <source>
        <dbReference type="ARBA" id="ARBA00022618"/>
    </source>
</evidence>
<comment type="caution">
    <text evidence="8">The sequence shown here is derived from an EMBL/GenBank/DDBJ whole genome shotgun (WGS) entry which is preliminary data.</text>
</comment>
<evidence type="ECO:0000256" key="2">
    <source>
        <dbReference type="ARBA" id="ARBA00023127"/>
    </source>
</evidence>